<sequence length="75" mass="8450">MLLNSGLPMQFWSDALAVVTFVLNRRPHPRIQGKTAIEVLLGKKPSLAHLQPFGVRNLFDQLYYVSNVVIAKSDE</sequence>
<dbReference type="Proteomes" id="UP000249464">
    <property type="component" value="Unassembled WGS sequence"/>
</dbReference>
<dbReference type="Gene3D" id="3.30.420.10">
    <property type="entry name" value="Ribonuclease H-like superfamily/Ribonuclease H"/>
    <property type="match status" value="1"/>
</dbReference>
<evidence type="ECO:0000313" key="1">
    <source>
        <dbReference type="EMBL" id="SGY91401.1"/>
    </source>
</evidence>
<keyword evidence="2" id="KW-1185">Reference proteome</keyword>
<dbReference type="AlphaFoldDB" id="A0A2X0MIU1"/>
<dbReference type="InterPro" id="IPR012337">
    <property type="entry name" value="RNaseH-like_sf"/>
</dbReference>
<dbReference type="EMBL" id="FQNC01000061">
    <property type="protein sequence ID" value="SGY91401.1"/>
    <property type="molecule type" value="Genomic_DNA"/>
</dbReference>
<reference evidence="1 2" key="1">
    <citation type="submission" date="2016-11" db="EMBL/GenBank/DDBJ databases">
        <authorList>
            <person name="Jaros S."/>
            <person name="Januszkiewicz K."/>
            <person name="Wedrychowicz H."/>
        </authorList>
    </citation>
    <scope>NUCLEOTIDE SEQUENCE [LARGE SCALE GENOMIC DNA]</scope>
</reference>
<evidence type="ECO:0000313" key="2">
    <source>
        <dbReference type="Proteomes" id="UP000249464"/>
    </source>
</evidence>
<gene>
    <name evidence="1" type="primary">BQ5605_C038g11663</name>
    <name evidence="1" type="ORF">BQ5605_C038G11663</name>
</gene>
<protein>
    <submittedName>
        <fullName evidence="1">BQ5605_C038g11663 protein</fullName>
    </submittedName>
</protein>
<proteinExistence type="predicted"/>
<accession>A0A2X0MIU1</accession>
<name>A0A2X0MIU1_9BASI</name>
<dbReference type="GO" id="GO:0003676">
    <property type="term" value="F:nucleic acid binding"/>
    <property type="evidence" value="ECO:0007669"/>
    <property type="project" value="InterPro"/>
</dbReference>
<dbReference type="InterPro" id="IPR036397">
    <property type="entry name" value="RNaseH_sf"/>
</dbReference>
<dbReference type="SUPFAM" id="SSF53098">
    <property type="entry name" value="Ribonuclease H-like"/>
    <property type="match status" value="1"/>
</dbReference>
<organism evidence="1 2">
    <name type="scientific">Microbotryum silenes-dioicae</name>
    <dbReference type="NCBI Taxonomy" id="796604"/>
    <lineage>
        <taxon>Eukaryota</taxon>
        <taxon>Fungi</taxon>
        <taxon>Dikarya</taxon>
        <taxon>Basidiomycota</taxon>
        <taxon>Pucciniomycotina</taxon>
        <taxon>Microbotryomycetes</taxon>
        <taxon>Microbotryales</taxon>
        <taxon>Microbotryaceae</taxon>
        <taxon>Microbotryum</taxon>
    </lineage>
</organism>